<dbReference type="EMBL" id="CP042469">
    <property type="protein sequence ID" value="QOX66008.1"/>
    <property type="molecule type" value="Genomic_DNA"/>
</dbReference>
<gene>
    <name evidence="1" type="ORF">FRZ06_18505</name>
</gene>
<evidence type="ECO:0000313" key="1">
    <source>
        <dbReference type="EMBL" id="QOX66008.1"/>
    </source>
</evidence>
<reference evidence="1" key="1">
    <citation type="submission" date="2019-08" db="EMBL/GenBank/DDBJ databases">
        <title>Genome sequence of Clostridiales bacterium MT110.</title>
        <authorList>
            <person name="Cao J."/>
        </authorList>
    </citation>
    <scope>NUCLEOTIDE SEQUENCE</scope>
    <source>
        <strain evidence="1">MT110</strain>
    </source>
</reference>
<name>A0ACD1AHL0_9FIRM</name>
<accession>A0ACD1AHL0</accession>
<keyword evidence="2" id="KW-1185">Reference proteome</keyword>
<organism evidence="1 2">
    <name type="scientific">Anoxybacterium hadale</name>
    <dbReference type="NCBI Taxonomy" id="3408580"/>
    <lineage>
        <taxon>Bacteria</taxon>
        <taxon>Bacillati</taxon>
        <taxon>Bacillota</taxon>
        <taxon>Clostridia</taxon>
        <taxon>Peptostreptococcales</taxon>
        <taxon>Anaerovoracaceae</taxon>
        <taxon>Anoxybacterium</taxon>
    </lineage>
</organism>
<evidence type="ECO:0000313" key="2">
    <source>
        <dbReference type="Proteomes" id="UP000594014"/>
    </source>
</evidence>
<sequence length="79" mass="9113">MREEILQTIIKRTADVMKKNADELNADSSFEALGFKSGNYVQVTTVLEDEFEVEIPYMDFKRRKTFGEAAEYVEQLVEG</sequence>
<proteinExistence type="predicted"/>
<protein>
    <submittedName>
        <fullName evidence="1">Acyl carrier protein</fullName>
    </submittedName>
</protein>
<dbReference type="Proteomes" id="UP000594014">
    <property type="component" value="Chromosome"/>
</dbReference>